<dbReference type="RefSeq" id="WP_377599209.1">
    <property type="nucleotide sequence ID" value="NZ_JBHUME010000002.1"/>
</dbReference>
<dbReference type="EMBL" id="JBHUME010000002">
    <property type="protein sequence ID" value="MFD2610983.1"/>
    <property type="molecule type" value="Genomic_DNA"/>
</dbReference>
<comment type="caution">
    <text evidence="1">The sequence shown here is derived from an EMBL/GenBank/DDBJ whole genome shotgun (WGS) entry which is preliminary data.</text>
</comment>
<evidence type="ECO:0000313" key="1">
    <source>
        <dbReference type="EMBL" id="MFD2610983.1"/>
    </source>
</evidence>
<evidence type="ECO:0000313" key="2">
    <source>
        <dbReference type="Proteomes" id="UP001597541"/>
    </source>
</evidence>
<name>A0ABW5P7U8_9BACL</name>
<accession>A0ABW5P7U8</accession>
<protein>
    <submittedName>
        <fullName evidence="1">Uncharacterized protein</fullName>
    </submittedName>
</protein>
<gene>
    <name evidence="1" type="ORF">ACFSUF_00940</name>
</gene>
<proteinExistence type="predicted"/>
<sequence>MAMHDNNTQGNETINVQLTVKEALALTGTRFNHNHEIAVDAKKKLMKSLEKKLISN</sequence>
<dbReference type="Proteomes" id="UP001597541">
    <property type="component" value="Unassembled WGS sequence"/>
</dbReference>
<reference evidence="2" key="1">
    <citation type="journal article" date="2019" name="Int. J. Syst. Evol. Microbiol.">
        <title>The Global Catalogue of Microorganisms (GCM) 10K type strain sequencing project: providing services to taxonomists for standard genome sequencing and annotation.</title>
        <authorList>
            <consortium name="The Broad Institute Genomics Platform"/>
            <consortium name="The Broad Institute Genome Sequencing Center for Infectious Disease"/>
            <person name="Wu L."/>
            <person name="Ma J."/>
        </authorList>
    </citation>
    <scope>NUCLEOTIDE SEQUENCE [LARGE SCALE GENOMIC DNA]</scope>
    <source>
        <strain evidence="2">KCTC 3950</strain>
    </source>
</reference>
<organism evidence="1 2">
    <name type="scientific">Paenibacillus gansuensis</name>
    <dbReference type="NCBI Taxonomy" id="306542"/>
    <lineage>
        <taxon>Bacteria</taxon>
        <taxon>Bacillati</taxon>
        <taxon>Bacillota</taxon>
        <taxon>Bacilli</taxon>
        <taxon>Bacillales</taxon>
        <taxon>Paenibacillaceae</taxon>
        <taxon>Paenibacillus</taxon>
    </lineage>
</organism>
<keyword evidence="2" id="KW-1185">Reference proteome</keyword>